<dbReference type="Proteomes" id="UP001500218">
    <property type="component" value="Unassembled WGS sequence"/>
</dbReference>
<sequence>MTHKAHGREYFATNQVRDDGAQQAPGRECPRPAEAERPGHQPTHDGRNGQADNEQHPGDDEHPGESVGLGQQIVNRFEPDQRDGSPAHDVQGRCQGEPHKGAPDYPRHSVKIYGHEYDQGVKTTAGYARVQSAKSKPGATTQVTRVGSAPSGAAVCHTPPGTTA</sequence>
<dbReference type="EMBL" id="BAAALT010000093">
    <property type="protein sequence ID" value="GAA1808489.1"/>
    <property type="molecule type" value="Genomic_DNA"/>
</dbReference>
<proteinExistence type="predicted"/>
<protein>
    <submittedName>
        <fullName evidence="2">Uncharacterized protein</fullName>
    </submittedName>
</protein>
<feature type="region of interest" description="Disordered" evidence="1">
    <location>
        <begin position="129"/>
        <end position="164"/>
    </location>
</feature>
<feature type="region of interest" description="Disordered" evidence="1">
    <location>
        <begin position="1"/>
        <end position="108"/>
    </location>
</feature>
<feature type="compositionally biased region" description="Basic and acidic residues" evidence="1">
    <location>
        <begin position="28"/>
        <end position="64"/>
    </location>
</feature>
<feature type="compositionally biased region" description="Basic and acidic residues" evidence="1">
    <location>
        <begin position="96"/>
        <end position="108"/>
    </location>
</feature>
<evidence type="ECO:0000313" key="3">
    <source>
        <dbReference type="Proteomes" id="UP001500218"/>
    </source>
</evidence>
<accession>A0ABN2M460</accession>
<comment type="caution">
    <text evidence="2">The sequence shown here is derived from an EMBL/GenBank/DDBJ whole genome shotgun (WGS) entry which is preliminary data.</text>
</comment>
<organism evidence="2 3">
    <name type="scientific">Luedemannella flava</name>
    <dbReference type="NCBI Taxonomy" id="349316"/>
    <lineage>
        <taxon>Bacteria</taxon>
        <taxon>Bacillati</taxon>
        <taxon>Actinomycetota</taxon>
        <taxon>Actinomycetes</taxon>
        <taxon>Micromonosporales</taxon>
        <taxon>Micromonosporaceae</taxon>
        <taxon>Luedemannella</taxon>
    </lineage>
</organism>
<feature type="compositionally biased region" description="Basic and acidic residues" evidence="1">
    <location>
        <begin position="77"/>
        <end position="86"/>
    </location>
</feature>
<name>A0ABN2M460_9ACTN</name>
<evidence type="ECO:0000313" key="2">
    <source>
        <dbReference type="EMBL" id="GAA1808489.1"/>
    </source>
</evidence>
<feature type="compositionally biased region" description="Polar residues" evidence="1">
    <location>
        <begin position="132"/>
        <end position="145"/>
    </location>
</feature>
<evidence type="ECO:0000256" key="1">
    <source>
        <dbReference type="SAM" id="MobiDB-lite"/>
    </source>
</evidence>
<gene>
    <name evidence="2" type="ORF">GCM10009682_32840</name>
</gene>
<keyword evidence="3" id="KW-1185">Reference proteome</keyword>
<reference evidence="2 3" key="1">
    <citation type="journal article" date="2019" name="Int. J. Syst. Evol. Microbiol.">
        <title>The Global Catalogue of Microorganisms (GCM) 10K type strain sequencing project: providing services to taxonomists for standard genome sequencing and annotation.</title>
        <authorList>
            <consortium name="The Broad Institute Genomics Platform"/>
            <consortium name="The Broad Institute Genome Sequencing Center for Infectious Disease"/>
            <person name="Wu L."/>
            <person name="Ma J."/>
        </authorList>
    </citation>
    <scope>NUCLEOTIDE SEQUENCE [LARGE SCALE GENOMIC DNA]</scope>
    <source>
        <strain evidence="2 3">JCM 13250</strain>
    </source>
</reference>